<dbReference type="EMBL" id="CM042049">
    <property type="protein sequence ID" value="KAI3747919.1"/>
    <property type="molecule type" value="Genomic_DNA"/>
</dbReference>
<organism evidence="1 2">
    <name type="scientific">Arctium lappa</name>
    <name type="common">Greater burdock</name>
    <name type="synonym">Lappa major</name>
    <dbReference type="NCBI Taxonomy" id="4217"/>
    <lineage>
        <taxon>Eukaryota</taxon>
        <taxon>Viridiplantae</taxon>
        <taxon>Streptophyta</taxon>
        <taxon>Embryophyta</taxon>
        <taxon>Tracheophyta</taxon>
        <taxon>Spermatophyta</taxon>
        <taxon>Magnoliopsida</taxon>
        <taxon>eudicotyledons</taxon>
        <taxon>Gunneridae</taxon>
        <taxon>Pentapetalae</taxon>
        <taxon>asterids</taxon>
        <taxon>campanulids</taxon>
        <taxon>Asterales</taxon>
        <taxon>Asteraceae</taxon>
        <taxon>Carduoideae</taxon>
        <taxon>Cardueae</taxon>
        <taxon>Arctiinae</taxon>
        <taxon>Arctium</taxon>
    </lineage>
</organism>
<keyword evidence="2" id="KW-1185">Reference proteome</keyword>
<gene>
    <name evidence="1" type="ORF">L6452_10656</name>
</gene>
<comment type="caution">
    <text evidence="1">The sequence shown here is derived from an EMBL/GenBank/DDBJ whole genome shotgun (WGS) entry which is preliminary data.</text>
</comment>
<protein>
    <submittedName>
        <fullName evidence="1">Uncharacterized protein</fullName>
    </submittedName>
</protein>
<proteinExistence type="predicted"/>
<sequence>MICLVIGEIQGHTCSETSKEVFKDTKGIIDISMYNGVGISQCARIPVRLFVIVSMQRSGSGWFETLLNSHMNVSSNGEIFGQINRRQNVSSIIETLDRVYNLELLTSSSKNECSSAIGFKWMLNQGLMQYPKEIVDYFGKRGVSVIFFLRRNMLRRLVSILANSFDKDAKLLNGIHVSHVHSHQEALTLSRYKPTINITSLETDLGEMESTVVKALDYFNSTRHIIVYYEDLIKNPSSKLIQVEEFLKVRRMKLSSRQVKIHKGALSEHINNWDDVNKTLSGTMYERFLQAEY</sequence>
<accession>A0ACB9DMQ7</accession>
<dbReference type="Proteomes" id="UP001055879">
    <property type="component" value="Linkage Group LG03"/>
</dbReference>
<reference evidence="2" key="1">
    <citation type="journal article" date="2022" name="Mol. Ecol. Resour.">
        <title>The genomes of chicory, endive, great burdock and yacon provide insights into Asteraceae palaeo-polyploidization history and plant inulin production.</title>
        <authorList>
            <person name="Fan W."/>
            <person name="Wang S."/>
            <person name="Wang H."/>
            <person name="Wang A."/>
            <person name="Jiang F."/>
            <person name="Liu H."/>
            <person name="Zhao H."/>
            <person name="Xu D."/>
            <person name="Zhang Y."/>
        </authorList>
    </citation>
    <scope>NUCLEOTIDE SEQUENCE [LARGE SCALE GENOMIC DNA]</scope>
    <source>
        <strain evidence="2">cv. Niubang</strain>
    </source>
</reference>
<name>A0ACB9DMQ7_ARCLA</name>
<reference evidence="1 2" key="2">
    <citation type="journal article" date="2022" name="Mol. Ecol. Resour.">
        <title>The genomes of chicory, endive, great burdock and yacon provide insights into Asteraceae paleo-polyploidization history and plant inulin production.</title>
        <authorList>
            <person name="Fan W."/>
            <person name="Wang S."/>
            <person name="Wang H."/>
            <person name="Wang A."/>
            <person name="Jiang F."/>
            <person name="Liu H."/>
            <person name="Zhao H."/>
            <person name="Xu D."/>
            <person name="Zhang Y."/>
        </authorList>
    </citation>
    <scope>NUCLEOTIDE SEQUENCE [LARGE SCALE GENOMIC DNA]</scope>
    <source>
        <strain evidence="2">cv. Niubang</strain>
    </source>
</reference>
<evidence type="ECO:0000313" key="1">
    <source>
        <dbReference type="EMBL" id="KAI3747919.1"/>
    </source>
</evidence>
<evidence type="ECO:0000313" key="2">
    <source>
        <dbReference type="Proteomes" id="UP001055879"/>
    </source>
</evidence>